<feature type="domain" description="Amidohydrolase-related" evidence="13">
    <location>
        <begin position="58"/>
        <end position="384"/>
    </location>
</feature>
<evidence type="ECO:0000256" key="9">
    <source>
        <dbReference type="PIRNR" id="PIRNR038994"/>
    </source>
</evidence>
<evidence type="ECO:0000256" key="10">
    <source>
        <dbReference type="PIRSR" id="PIRSR038994-1"/>
    </source>
</evidence>
<feature type="binding site" evidence="11">
    <location>
        <begin position="313"/>
        <end position="315"/>
    </location>
    <ligand>
        <name>substrate</name>
    </ligand>
</feature>
<evidence type="ECO:0000256" key="2">
    <source>
        <dbReference type="ARBA" id="ARBA00011899"/>
    </source>
</evidence>
<gene>
    <name evidence="14" type="ORF">EDD68_12813</name>
</gene>
<keyword evidence="15" id="KW-1185">Reference proteome</keyword>
<protein>
    <recommendedName>
        <fullName evidence="3">N-acetylglucosamine-6-phosphate deacetylase</fullName>
        <ecNumber evidence="2">3.5.1.25</ecNumber>
    </recommendedName>
</protein>
<evidence type="ECO:0000256" key="11">
    <source>
        <dbReference type="PIRSR" id="PIRSR038994-2"/>
    </source>
</evidence>
<feature type="binding site" evidence="11">
    <location>
        <begin position="225"/>
        <end position="226"/>
    </location>
    <ligand>
        <name>substrate</name>
    </ligand>
</feature>
<dbReference type="PIRSF" id="PIRSF038994">
    <property type="entry name" value="NagA"/>
    <property type="match status" value="1"/>
</dbReference>
<dbReference type="EC" id="3.5.1.25" evidence="2"/>
<feature type="binding site" evidence="11">
    <location>
        <position position="257"/>
    </location>
    <ligand>
        <name>substrate</name>
    </ligand>
</feature>
<sequence>MSLYKDTFYIKGGTIYIDEHTKMKNGALKIQNGKITEVSRDIGAFLTDDVIELEQNDIVLPGFIDIHIHGAFGADFMDGTEKAVEQIVNALPKEGTTSFLATTITSDTEHTARALEILGKYDDGNGAELLGIHLEGPFISKRYAGAQPVQHIKKPNIELFKKWQSISENNIKIVTLAPEVPGGQELLNFITSTGVIGSIGHSAASHPDFKEAVDNGLKHATHFFNGMKPMHHRDPGVVGSVFLERSVKTEVIFDRVHAIPEMVQLCYDILGSTRLILITDAMRGKGLTPGEYTLGGQKVTIKNSEARLEDGTLAGSVLTMDQAVRNMLKLNGVTWFDILRMTSLNAAESLGISNRKGRLKPGYDADITVLTSLGEVKYTFCRGQRKAD</sequence>
<dbReference type="PANTHER" id="PTHR11113:SF14">
    <property type="entry name" value="N-ACETYLGLUCOSAMINE-6-PHOSPHATE DEACETYLASE"/>
    <property type="match status" value="1"/>
</dbReference>
<feature type="binding site" evidence="11">
    <location>
        <position position="233"/>
    </location>
    <ligand>
        <name>substrate</name>
    </ligand>
</feature>
<evidence type="ECO:0000256" key="4">
    <source>
        <dbReference type="ARBA" id="ARBA00022723"/>
    </source>
</evidence>
<evidence type="ECO:0000256" key="6">
    <source>
        <dbReference type="ARBA" id="ARBA00023277"/>
    </source>
</evidence>
<proteinExistence type="inferred from homology"/>
<keyword evidence="6 9" id="KW-0119">Carbohydrate metabolism</keyword>
<evidence type="ECO:0000259" key="13">
    <source>
        <dbReference type="Pfam" id="PF01979"/>
    </source>
</evidence>
<evidence type="ECO:0000256" key="7">
    <source>
        <dbReference type="ARBA" id="ARBA00047647"/>
    </source>
</evidence>
<dbReference type="FunFam" id="3.20.20.140:FF:000004">
    <property type="entry name" value="N-acetylglucosamine-6-phosphate deacetylase"/>
    <property type="match status" value="1"/>
</dbReference>
<evidence type="ECO:0000256" key="5">
    <source>
        <dbReference type="ARBA" id="ARBA00022801"/>
    </source>
</evidence>
<keyword evidence="4 12" id="KW-0479">Metal-binding</keyword>
<comment type="caution">
    <text evidence="14">The sequence shown here is derived from an EMBL/GenBank/DDBJ whole genome shotgun (WGS) entry which is preliminary data.</text>
</comment>
<dbReference type="SUPFAM" id="SSF51556">
    <property type="entry name" value="Metallo-dependent hydrolases"/>
    <property type="match status" value="1"/>
</dbReference>
<feature type="binding site" evidence="12">
    <location>
        <position position="201"/>
    </location>
    <ligand>
        <name>Zn(2+)</name>
        <dbReference type="ChEBI" id="CHEBI:29105"/>
    </ligand>
</feature>
<dbReference type="RefSeq" id="WP_132372951.1">
    <property type="nucleotide sequence ID" value="NZ_SMAN01000028.1"/>
</dbReference>
<evidence type="ECO:0000313" key="15">
    <source>
        <dbReference type="Proteomes" id="UP000294650"/>
    </source>
</evidence>
<organism evidence="14 15">
    <name type="scientific">Melghiribacillus thermohalophilus</name>
    <dbReference type="NCBI Taxonomy" id="1324956"/>
    <lineage>
        <taxon>Bacteria</taxon>
        <taxon>Bacillati</taxon>
        <taxon>Bacillota</taxon>
        <taxon>Bacilli</taxon>
        <taxon>Bacillales</taxon>
        <taxon>Bacillaceae</taxon>
        <taxon>Melghiribacillus</taxon>
    </lineage>
</organism>
<dbReference type="InterPro" id="IPR006680">
    <property type="entry name" value="Amidohydro-rel"/>
</dbReference>
<dbReference type="Gene3D" id="2.30.40.10">
    <property type="entry name" value="Urease, subunit C, domain 1"/>
    <property type="match status" value="1"/>
</dbReference>
<comment type="catalytic activity">
    <reaction evidence="7">
        <text>N-acetyl-D-glucosamine 6-phosphate + H2O = D-glucosamine 6-phosphate + acetate</text>
        <dbReference type="Rhea" id="RHEA:22936"/>
        <dbReference type="ChEBI" id="CHEBI:15377"/>
        <dbReference type="ChEBI" id="CHEBI:30089"/>
        <dbReference type="ChEBI" id="CHEBI:57513"/>
        <dbReference type="ChEBI" id="CHEBI:58725"/>
        <dbReference type="EC" id="3.5.1.25"/>
    </reaction>
</comment>
<dbReference type="OrthoDB" id="9776488at2"/>
<dbReference type="InterPro" id="IPR032466">
    <property type="entry name" value="Metal_Hydrolase"/>
</dbReference>
<dbReference type="Gene3D" id="3.20.20.140">
    <property type="entry name" value="Metal-dependent hydrolases"/>
    <property type="match status" value="1"/>
</dbReference>
<comment type="similarity">
    <text evidence="1 9">Belongs to the metallo-dependent hydrolases superfamily. NagA family.</text>
</comment>
<evidence type="ECO:0000313" key="14">
    <source>
        <dbReference type="EMBL" id="TCT17565.1"/>
    </source>
</evidence>
<dbReference type="GO" id="GO:0008448">
    <property type="term" value="F:N-acetylglucosamine-6-phosphate deacetylase activity"/>
    <property type="evidence" value="ECO:0007669"/>
    <property type="project" value="UniProtKB-EC"/>
</dbReference>
<dbReference type="EMBL" id="SMAN01000028">
    <property type="protein sequence ID" value="TCT17565.1"/>
    <property type="molecule type" value="Genomic_DNA"/>
</dbReference>
<dbReference type="PANTHER" id="PTHR11113">
    <property type="entry name" value="N-ACETYLGLUCOSAMINE-6-PHOSPHATE DEACETYLASE"/>
    <property type="match status" value="1"/>
</dbReference>
<dbReference type="Proteomes" id="UP000294650">
    <property type="component" value="Unassembled WGS sequence"/>
</dbReference>
<evidence type="ECO:0000256" key="12">
    <source>
        <dbReference type="PIRSR" id="PIRSR038994-3"/>
    </source>
</evidence>
<evidence type="ECO:0000256" key="3">
    <source>
        <dbReference type="ARBA" id="ARBA00018029"/>
    </source>
</evidence>
<reference evidence="14 15" key="1">
    <citation type="submission" date="2019-03" db="EMBL/GenBank/DDBJ databases">
        <title>Genomic Encyclopedia of Type Strains, Phase IV (KMG-IV): sequencing the most valuable type-strain genomes for metagenomic binning, comparative biology and taxonomic classification.</title>
        <authorList>
            <person name="Goeker M."/>
        </authorList>
    </citation>
    <scope>NUCLEOTIDE SEQUENCE [LARGE SCALE GENOMIC DNA]</scope>
    <source>
        <strain evidence="14 15">DSM 25894</strain>
    </source>
</reference>
<evidence type="ECO:0000256" key="1">
    <source>
        <dbReference type="ARBA" id="ARBA00010716"/>
    </source>
</evidence>
<feature type="binding site" evidence="12">
    <location>
        <position position="135"/>
    </location>
    <ligand>
        <name>Zn(2+)</name>
        <dbReference type="ChEBI" id="CHEBI:29105"/>
    </ligand>
</feature>
<dbReference type="InterPro" id="IPR011059">
    <property type="entry name" value="Metal-dep_hydrolase_composite"/>
</dbReference>
<name>A0A4R3MPT8_9BACI</name>
<evidence type="ECO:0000256" key="8">
    <source>
        <dbReference type="ARBA" id="ARBA00060590"/>
    </source>
</evidence>
<feature type="binding site" evidence="12">
    <location>
        <position position="222"/>
    </location>
    <ligand>
        <name>Zn(2+)</name>
        <dbReference type="ChEBI" id="CHEBI:29105"/>
    </ligand>
</feature>
<comment type="cofactor">
    <cofactor evidence="12">
        <name>a divalent metal cation</name>
        <dbReference type="ChEBI" id="CHEBI:60240"/>
    </cofactor>
    <text evidence="12">Binds 1 divalent metal cation per subunit.</text>
</comment>
<dbReference type="GO" id="GO:0006046">
    <property type="term" value="P:N-acetylglucosamine catabolic process"/>
    <property type="evidence" value="ECO:0007669"/>
    <property type="project" value="TreeGrafter"/>
</dbReference>
<comment type="pathway">
    <text evidence="8">Amino-sugar metabolism; N-acetylneuraminate degradation; D-fructose 6-phosphate from N-acetylneuraminate: step 4/5.</text>
</comment>
<dbReference type="GO" id="GO:0046872">
    <property type="term" value="F:metal ion binding"/>
    <property type="evidence" value="ECO:0007669"/>
    <property type="project" value="UniProtKB-KW"/>
</dbReference>
<keyword evidence="5 9" id="KW-0378">Hydrolase</keyword>
<accession>A0A4R3MPT8</accession>
<dbReference type="CDD" id="cd00854">
    <property type="entry name" value="NagA"/>
    <property type="match status" value="1"/>
</dbReference>
<dbReference type="Pfam" id="PF01979">
    <property type="entry name" value="Amidohydro_1"/>
    <property type="match status" value="1"/>
</dbReference>
<dbReference type="NCBIfam" id="TIGR00221">
    <property type="entry name" value="nagA"/>
    <property type="match status" value="1"/>
</dbReference>
<dbReference type="SUPFAM" id="SSF51338">
    <property type="entry name" value="Composite domain of metallo-dependent hydrolases"/>
    <property type="match status" value="1"/>
</dbReference>
<feature type="active site" description="Proton donor/acceptor" evidence="10">
    <location>
        <position position="280"/>
    </location>
</feature>
<feature type="binding site" evidence="11">
    <location>
        <position position="146"/>
    </location>
    <ligand>
        <name>substrate</name>
    </ligand>
</feature>
<dbReference type="InterPro" id="IPR003764">
    <property type="entry name" value="GlcNAc_6-P_deAcase"/>
</dbReference>
<dbReference type="AlphaFoldDB" id="A0A4R3MPT8"/>